<dbReference type="eggNOG" id="COG1595">
    <property type="taxonomic scope" value="Bacteria"/>
</dbReference>
<dbReference type="SUPFAM" id="SSF88946">
    <property type="entry name" value="Sigma2 domain of RNA polymerase sigma factors"/>
    <property type="match status" value="1"/>
</dbReference>
<keyword evidence="2" id="KW-0805">Transcription regulation</keyword>
<dbReference type="RefSeq" id="WP_197041213.1">
    <property type="nucleotide sequence ID" value="NZ_ASRX01000024.1"/>
</dbReference>
<dbReference type="GO" id="GO:0006352">
    <property type="term" value="P:DNA-templated transcription initiation"/>
    <property type="evidence" value="ECO:0007669"/>
    <property type="project" value="InterPro"/>
</dbReference>
<dbReference type="Gene3D" id="1.10.10.10">
    <property type="entry name" value="Winged helix-like DNA-binding domain superfamily/Winged helix DNA-binding domain"/>
    <property type="match status" value="1"/>
</dbReference>
<organism evidence="6 7">
    <name type="scientific">Chondromyces apiculatus DSM 436</name>
    <dbReference type="NCBI Taxonomy" id="1192034"/>
    <lineage>
        <taxon>Bacteria</taxon>
        <taxon>Pseudomonadati</taxon>
        <taxon>Myxococcota</taxon>
        <taxon>Polyangia</taxon>
        <taxon>Polyangiales</taxon>
        <taxon>Polyangiaceae</taxon>
        <taxon>Chondromyces</taxon>
    </lineage>
</organism>
<dbReference type="Pfam" id="PF08281">
    <property type="entry name" value="Sigma70_r4_2"/>
    <property type="match status" value="1"/>
</dbReference>
<name>A0A017T8Q1_9BACT</name>
<dbReference type="InterPro" id="IPR014284">
    <property type="entry name" value="RNA_pol_sigma-70_dom"/>
</dbReference>
<dbReference type="SUPFAM" id="SSF88659">
    <property type="entry name" value="Sigma3 and sigma4 domains of RNA polymerase sigma factors"/>
    <property type="match status" value="1"/>
</dbReference>
<comment type="caution">
    <text evidence="6">The sequence shown here is derived from an EMBL/GenBank/DDBJ whole genome shotgun (WGS) entry which is preliminary data.</text>
</comment>
<dbReference type="EMBL" id="ASRX01000024">
    <property type="protein sequence ID" value="EYF05352.1"/>
    <property type="molecule type" value="Genomic_DNA"/>
</dbReference>
<dbReference type="GO" id="GO:0016987">
    <property type="term" value="F:sigma factor activity"/>
    <property type="evidence" value="ECO:0007669"/>
    <property type="project" value="UniProtKB-KW"/>
</dbReference>
<dbReference type="PANTHER" id="PTHR43133">
    <property type="entry name" value="RNA POLYMERASE ECF-TYPE SIGMA FACTO"/>
    <property type="match status" value="1"/>
</dbReference>
<dbReference type="STRING" id="1192034.CAP_3269"/>
<dbReference type="InterPro" id="IPR013325">
    <property type="entry name" value="RNA_pol_sigma_r2"/>
</dbReference>
<proteinExistence type="inferred from homology"/>
<evidence type="ECO:0000313" key="7">
    <source>
        <dbReference type="Proteomes" id="UP000019678"/>
    </source>
</evidence>
<dbReference type="NCBIfam" id="TIGR02937">
    <property type="entry name" value="sigma70-ECF"/>
    <property type="match status" value="1"/>
</dbReference>
<evidence type="ECO:0000313" key="6">
    <source>
        <dbReference type="EMBL" id="EYF05352.1"/>
    </source>
</evidence>
<feature type="domain" description="RNA polymerase sigma factor 70 region 4 type 2" evidence="5">
    <location>
        <begin position="128"/>
        <end position="180"/>
    </location>
</feature>
<dbReference type="Proteomes" id="UP000019678">
    <property type="component" value="Unassembled WGS sequence"/>
</dbReference>
<dbReference type="InterPro" id="IPR036388">
    <property type="entry name" value="WH-like_DNA-bd_sf"/>
</dbReference>
<accession>A0A017T8Q1</accession>
<sequence>MEDLLERARAGDAAALAALFRRARPKLDKLAAQHRASLRPGITRPSDIAQSTAERAFEKFTSFNGKTENEWTAWLRMILTNCVKESQRAGRTQKRSDRGATPLDTVVDEVCALQDSPSQVVARKEQYRLLLTFLHRLPPDQGEAILLCHLHDLRVSEVAQKMNRTQPVVGGLLSRGMRTLRKMMNEGLEADPDGALPEATSPDGATTALLEYLRRRESRGPVDPEAFLAEHPAHADDLRSMLDWIAHVQTLWASADDR</sequence>
<evidence type="ECO:0000256" key="2">
    <source>
        <dbReference type="ARBA" id="ARBA00023015"/>
    </source>
</evidence>
<protein>
    <submittedName>
        <fullName evidence="6">Transcriptional control</fullName>
    </submittedName>
</protein>
<dbReference type="InterPro" id="IPR013249">
    <property type="entry name" value="RNA_pol_sigma70_r4_t2"/>
</dbReference>
<keyword evidence="7" id="KW-1185">Reference proteome</keyword>
<dbReference type="InterPro" id="IPR039425">
    <property type="entry name" value="RNA_pol_sigma-70-like"/>
</dbReference>
<dbReference type="PANTHER" id="PTHR43133:SF51">
    <property type="entry name" value="RNA POLYMERASE SIGMA FACTOR"/>
    <property type="match status" value="1"/>
</dbReference>
<keyword evidence="4" id="KW-0804">Transcription</keyword>
<evidence type="ECO:0000256" key="4">
    <source>
        <dbReference type="ARBA" id="ARBA00023163"/>
    </source>
</evidence>
<reference evidence="6 7" key="1">
    <citation type="submission" date="2013-05" db="EMBL/GenBank/DDBJ databases">
        <title>Genome assembly of Chondromyces apiculatus DSM 436.</title>
        <authorList>
            <person name="Sharma G."/>
            <person name="Khatri I."/>
            <person name="Kaur C."/>
            <person name="Mayilraj S."/>
            <person name="Subramanian S."/>
        </authorList>
    </citation>
    <scope>NUCLEOTIDE SEQUENCE [LARGE SCALE GENOMIC DNA]</scope>
    <source>
        <strain evidence="6 7">DSM 436</strain>
    </source>
</reference>
<evidence type="ECO:0000256" key="3">
    <source>
        <dbReference type="ARBA" id="ARBA00023082"/>
    </source>
</evidence>
<dbReference type="GO" id="GO:0003677">
    <property type="term" value="F:DNA binding"/>
    <property type="evidence" value="ECO:0007669"/>
    <property type="project" value="InterPro"/>
</dbReference>
<dbReference type="InterPro" id="IPR013324">
    <property type="entry name" value="RNA_pol_sigma_r3/r4-like"/>
</dbReference>
<dbReference type="AlphaFoldDB" id="A0A017T8Q1"/>
<comment type="similarity">
    <text evidence="1">Belongs to the sigma-70 factor family. ECF subfamily.</text>
</comment>
<dbReference type="Gene3D" id="1.10.1740.10">
    <property type="match status" value="1"/>
</dbReference>
<gene>
    <name evidence="6" type="ORF">CAP_3269</name>
</gene>
<keyword evidence="3" id="KW-0731">Sigma factor</keyword>
<evidence type="ECO:0000256" key="1">
    <source>
        <dbReference type="ARBA" id="ARBA00010641"/>
    </source>
</evidence>
<evidence type="ECO:0000259" key="5">
    <source>
        <dbReference type="Pfam" id="PF08281"/>
    </source>
</evidence>